<dbReference type="GeneID" id="24851650"/>
<dbReference type="RefSeq" id="WP_011034616.1">
    <property type="nucleotide sequence ID" value="NZ_CP009509.1"/>
</dbReference>
<dbReference type="HOGENOM" id="CLU_189623_0_0_2"/>
<protein>
    <recommendedName>
        <fullName evidence="4">Lipoprotein</fullName>
    </recommendedName>
</protein>
<dbReference type="Proteomes" id="UP000033058">
    <property type="component" value="Chromosome"/>
</dbReference>
<evidence type="ECO:0008006" key="4">
    <source>
        <dbReference type="Google" id="ProtNLM"/>
    </source>
</evidence>
<dbReference type="EMBL" id="CP009509">
    <property type="protein sequence ID" value="AKB40916.1"/>
    <property type="molecule type" value="Genomic_DNA"/>
</dbReference>
<evidence type="ECO:0000313" key="3">
    <source>
        <dbReference type="Proteomes" id="UP000033058"/>
    </source>
</evidence>
<dbReference type="PROSITE" id="PS51257">
    <property type="entry name" value="PROKAR_LIPOPROTEIN"/>
    <property type="match status" value="1"/>
</dbReference>
<organism evidence="2 3">
    <name type="scientific">Methanosarcina mazei WWM610</name>
    <dbReference type="NCBI Taxonomy" id="1434117"/>
    <lineage>
        <taxon>Archaea</taxon>
        <taxon>Methanobacteriati</taxon>
        <taxon>Methanobacteriota</taxon>
        <taxon>Stenosarchaea group</taxon>
        <taxon>Methanomicrobia</taxon>
        <taxon>Methanosarcinales</taxon>
        <taxon>Methanosarcinaceae</taxon>
        <taxon>Methanosarcina</taxon>
    </lineage>
</organism>
<name>A0A0E3LFK2_METMZ</name>
<accession>A0A0E3LFK2</accession>
<evidence type="ECO:0000313" key="2">
    <source>
        <dbReference type="EMBL" id="AKB40916.1"/>
    </source>
</evidence>
<dbReference type="AlphaFoldDB" id="A0A0E3LFK2"/>
<feature type="coiled-coil region" evidence="1">
    <location>
        <begin position="51"/>
        <end position="78"/>
    </location>
</feature>
<dbReference type="PATRIC" id="fig|1434117.4.peg.2461"/>
<gene>
    <name evidence="2" type="ORF">MSMAW_1925</name>
</gene>
<evidence type="ECO:0000256" key="1">
    <source>
        <dbReference type="SAM" id="Coils"/>
    </source>
</evidence>
<sequence>MVKFTHIFVISILIFWLAASGCVEDNTDVGEAGISQEIPGAEDGENTSAKQELTEADLKEFEENVTDLEDLLNNSSLDEEIVIEEL</sequence>
<reference evidence="2 3" key="1">
    <citation type="submission" date="2014-07" db="EMBL/GenBank/DDBJ databases">
        <title>Methanogenic archaea and the global carbon cycle.</title>
        <authorList>
            <person name="Henriksen J.R."/>
            <person name="Luke J."/>
            <person name="Reinhart S."/>
            <person name="Benedict M.N."/>
            <person name="Youngblut N.D."/>
            <person name="Metcalf M.E."/>
            <person name="Whitaker R.J."/>
            <person name="Metcalf W.W."/>
        </authorList>
    </citation>
    <scope>NUCLEOTIDE SEQUENCE [LARGE SCALE GENOMIC DNA]</scope>
    <source>
        <strain evidence="2 3">WWM610</strain>
    </source>
</reference>
<keyword evidence="1" id="KW-0175">Coiled coil</keyword>
<proteinExistence type="predicted"/>